<gene>
    <name evidence="2" type="ORF">IAA81_03905</name>
</gene>
<dbReference type="EMBL" id="JADIMM010000054">
    <property type="protein sequence ID" value="MBO8457355.1"/>
    <property type="molecule type" value="Genomic_DNA"/>
</dbReference>
<evidence type="ECO:0000313" key="3">
    <source>
        <dbReference type="Proteomes" id="UP000823638"/>
    </source>
</evidence>
<dbReference type="AlphaFoldDB" id="A0A9D9N236"/>
<dbReference type="Gene3D" id="3.40.50.300">
    <property type="entry name" value="P-loop containing nucleotide triphosphate hydrolases"/>
    <property type="match status" value="1"/>
</dbReference>
<dbReference type="PANTHER" id="PTHR33295:SF7">
    <property type="entry name" value="ATPASE"/>
    <property type="match status" value="1"/>
</dbReference>
<organism evidence="2 3">
    <name type="scientific">Candidatus Gallitreponema excrementavium</name>
    <dbReference type="NCBI Taxonomy" id="2840840"/>
    <lineage>
        <taxon>Bacteria</taxon>
        <taxon>Pseudomonadati</taxon>
        <taxon>Spirochaetota</taxon>
        <taxon>Spirochaetia</taxon>
        <taxon>Spirochaetales</taxon>
        <taxon>Candidatus Gallitreponema</taxon>
    </lineage>
</organism>
<reference evidence="2" key="1">
    <citation type="submission" date="2020-10" db="EMBL/GenBank/DDBJ databases">
        <authorList>
            <person name="Gilroy R."/>
        </authorList>
    </citation>
    <scope>NUCLEOTIDE SEQUENCE</scope>
    <source>
        <strain evidence="2">10532</strain>
    </source>
</reference>
<dbReference type="GO" id="GO:0005524">
    <property type="term" value="F:ATP binding"/>
    <property type="evidence" value="ECO:0007669"/>
    <property type="project" value="UniProtKB-KW"/>
</dbReference>
<dbReference type="InterPro" id="IPR041682">
    <property type="entry name" value="AAA_14"/>
</dbReference>
<reference evidence="2" key="2">
    <citation type="journal article" date="2021" name="PeerJ">
        <title>Extensive microbial diversity within the chicken gut microbiome revealed by metagenomics and culture.</title>
        <authorList>
            <person name="Gilroy R."/>
            <person name="Ravi A."/>
            <person name="Getino M."/>
            <person name="Pursley I."/>
            <person name="Horton D.L."/>
            <person name="Alikhan N.F."/>
            <person name="Baker D."/>
            <person name="Gharbi K."/>
            <person name="Hall N."/>
            <person name="Watson M."/>
            <person name="Adriaenssens E.M."/>
            <person name="Foster-Nyarko E."/>
            <person name="Jarju S."/>
            <person name="Secka A."/>
            <person name="Antonio M."/>
            <person name="Oren A."/>
            <person name="Chaudhuri R.R."/>
            <person name="La Ragione R."/>
            <person name="Hildebrand F."/>
            <person name="Pallen M.J."/>
        </authorList>
    </citation>
    <scope>NUCLEOTIDE SEQUENCE</scope>
    <source>
        <strain evidence="2">10532</strain>
    </source>
</reference>
<dbReference type="PANTHER" id="PTHR33295">
    <property type="entry name" value="ATPASE"/>
    <property type="match status" value="1"/>
</dbReference>
<accession>A0A9D9N236</accession>
<protein>
    <submittedName>
        <fullName evidence="2">ATP-binding protein</fullName>
    </submittedName>
</protein>
<dbReference type="SUPFAM" id="SSF52540">
    <property type="entry name" value="P-loop containing nucleoside triphosphate hydrolases"/>
    <property type="match status" value="1"/>
</dbReference>
<name>A0A9D9N236_9SPIR</name>
<keyword evidence="2" id="KW-0067">ATP-binding</keyword>
<feature type="domain" description="AAA" evidence="1">
    <location>
        <begin position="32"/>
        <end position="159"/>
    </location>
</feature>
<evidence type="ECO:0000313" key="2">
    <source>
        <dbReference type="EMBL" id="MBO8457355.1"/>
    </source>
</evidence>
<dbReference type="InterPro" id="IPR027417">
    <property type="entry name" value="P-loop_NTPase"/>
</dbReference>
<dbReference type="Pfam" id="PF13173">
    <property type="entry name" value="AAA_14"/>
    <property type="match status" value="1"/>
</dbReference>
<evidence type="ECO:0000259" key="1">
    <source>
        <dbReference type="Pfam" id="PF13173"/>
    </source>
</evidence>
<dbReference type="Proteomes" id="UP000823638">
    <property type="component" value="Unassembled WGS sequence"/>
</dbReference>
<sequence>MEEGFTITGNRDRLSFDRKDWKKKLAAGLGNKKIKIISGMNKCGKTFVLKEFYNEVKRQKPFIHCLYIDTAQKVWNNLFWSENLVKESENLGTGPAAVFIDGIQKITDYPRAIEQLAGISSLDVFMTFQGIFSLVCPEEKIPGNLYEEHLLLPLSFSEIKRSVGETFPGGASGQKLMDFYLGYGGLPFLFRFNGDRSDSTEYLELFARSLSFYPYTDTKKIRNPESLTLLLEILGRKTGENLSAGEISGFFSELRETMSVQGVLDYIDFCSCRGIIRGIEVSEYSRKEGLWKNLKGSKTYYFFDLGLRNYFVSLETRDYKGMLPGEEREKRLKNCVFLELVSRGWKIREGKIKNKKNGRIDFVCTRVSGFSGNAESGALVSQGSKESLQMNERTEKIFVHCSASIPVKPFSIPPELDYREVLSPLLGINEGWKKILVTEEVESGVYRGINIVSVKDFLGGFPL</sequence>
<comment type="caution">
    <text evidence="2">The sequence shown here is derived from an EMBL/GenBank/DDBJ whole genome shotgun (WGS) entry which is preliminary data.</text>
</comment>
<keyword evidence="2" id="KW-0547">Nucleotide-binding</keyword>
<proteinExistence type="predicted"/>